<keyword evidence="1" id="KW-1133">Transmembrane helix</keyword>
<organism evidence="2">
    <name type="scientific">Octopus bimaculoides</name>
    <name type="common">California two-spotted octopus</name>
    <dbReference type="NCBI Taxonomy" id="37653"/>
    <lineage>
        <taxon>Eukaryota</taxon>
        <taxon>Metazoa</taxon>
        <taxon>Spiralia</taxon>
        <taxon>Lophotrochozoa</taxon>
        <taxon>Mollusca</taxon>
        <taxon>Cephalopoda</taxon>
        <taxon>Coleoidea</taxon>
        <taxon>Octopodiformes</taxon>
        <taxon>Octopoda</taxon>
        <taxon>Incirrata</taxon>
        <taxon>Octopodidae</taxon>
        <taxon>Octopus</taxon>
    </lineage>
</organism>
<keyword evidence="1" id="KW-0812">Transmembrane</keyword>
<accession>A0A0L8G1Q1</accession>
<keyword evidence="1" id="KW-0472">Membrane</keyword>
<name>A0A0L8G1Q1_OCTBM</name>
<sequence length="62" mass="7062">MLIIISCCWDELFQTITLIFSICLTTIWNGLIIVAQDGFKLINLLIWGLLARQCSLIAHLIK</sequence>
<gene>
    <name evidence="2" type="ORF">OCBIM_22001918mg</name>
</gene>
<evidence type="ECO:0000256" key="1">
    <source>
        <dbReference type="SAM" id="Phobius"/>
    </source>
</evidence>
<feature type="transmembrane region" description="Helical" evidence="1">
    <location>
        <begin position="12"/>
        <end position="35"/>
    </location>
</feature>
<reference evidence="2" key="1">
    <citation type="submission" date="2015-07" db="EMBL/GenBank/DDBJ databases">
        <title>MeaNS - Measles Nucleotide Surveillance Program.</title>
        <authorList>
            <person name="Tran T."/>
            <person name="Druce J."/>
        </authorList>
    </citation>
    <scope>NUCLEOTIDE SEQUENCE</scope>
    <source>
        <strain evidence="2">UCB-OBI-ISO-001</strain>
        <tissue evidence="2">Gonad</tissue>
    </source>
</reference>
<evidence type="ECO:0000313" key="2">
    <source>
        <dbReference type="EMBL" id="KOF70947.1"/>
    </source>
</evidence>
<protein>
    <submittedName>
        <fullName evidence="2">Uncharacterized protein</fullName>
    </submittedName>
</protein>
<dbReference type="EMBL" id="KQ424476">
    <property type="protein sequence ID" value="KOF70947.1"/>
    <property type="molecule type" value="Genomic_DNA"/>
</dbReference>
<proteinExistence type="predicted"/>
<dbReference type="AlphaFoldDB" id="A0A0L8G1Q1"/>